<keyword evidence="3" id="KW-1185">Reference proteome</keyword>
<name>A0A1I4SSG5_9EURY</name>
<gene>
    <name evidence="2" type="ORF">SAMN04488696_1988</name>
</gene>
<evidence type="ECO:0000259" key="1">
    <source>
        <dbReference type="PROSITE" id="PS50234"/>
    </source>
</evidence>
<dbReference type="STRING" id="487685.SAMN04488696_1988"/>
<dbReference type="InterPro" id="IPR008964">
    <property type="entry name" value="Invasin/intimin_cell_adhesion"/>
</dbReference>
<dbReference type="SMART" id="SM00327">
    <property type="entry name" value="VWA"/>
    <property type="match status" value="2"/>
</dbReference>
<dbReference type="InterPro" id="IPR051266">
    <property type="entry name" value="CLCR"/>
</dbReference>
<dbReference type="PROSITE" id="PS50234">
    <property type="entry name" value="VWFA"/>
    <property type="match status" value="2"/>
</dbReference>
<dbReference type="RefSeq" id="WP_091936482.1">
    <property type="nucleotide sequence ID" value="NZ_FOUJ01000004.1"/>
</dbReference>
<feature type="domain" description="VWFA" evidence="1">
    <location>
        <begin position="1675"/>
        <end position="1774"/>
    </location>
</feature>
<proteinExistence type="predicted"/>
<dbReference type="Gene3D" id="2.60.40.10">
    <property type="entry name" value="Immunoglobulins"/>
    <property type="match status" value="3"/>
</dbReference>
<dbReference type="Pfam" id="PF00092">
    <property type="entry name" value="VWA"/>
    <property type="match status" value="2"/>
</dbReference>
<reference evidence="3" key="1">
    <citation type="submission" date="2016-10" db="EMBL/GenBank/DDBJ databases">
        <authorList>
            <person name="Varghese N."/>
            <person name="Submissions S."/>
        </authorList>
    </citation>
    <scope>NUCLEOTIDE SEQUENCE [LARGE SCALE GENOMIC DNA]</scope>
    <source>
        <strain evidence="3">Mob M</strain>
    </source>
</reference>
<dbReference type="InterPro" id="IPR002035">
    <property type="entry name" value="VWF_A"/>
</dbReference>
<dbReference type="InterPro" id="IPR036465">
    <property type="entry name" value="vWFA_dom_sf"/>
</dbReference>
<dbReference type="InterPro" id="IPR013783">
    <property type="entry name" value="Ig-like_fold"/>
</dbReference>
<sequence>MSILKTILYAIAVLCLLSSTAFALDVEILTKDQQSNAGTPVNLSVQVTYAGNGTPVNNALVDLTTDMELSGPYSAFSDLSGIAEFSLNSTQAGTSEINISVDGGYDLTNITFIPLEIASLLAETDNSVNEAGNITNISFYPVDIFGNINSSEDVLLTVLINDTFGAIVNSTSLSVPVGSISLLDVNISTLSVSSTSGPSNRAILSINSTVAGDILVSSAVSSVSNSSSVQIVPGAPKRMSIYSNDEYSVDTSAAFYLYVYDKYSNPVENADINFSVTPPENNDQNSPITYNSAYVSASSGSTNASGYFYNVFRTDKRAGVNTITISVVNSSLEYDLTITGIAGEAEQFFMIHSPENALANYLDIYTVSACPVDQFINPIVPLTTTVNEMVRFITDSETYLVPLDSRGRANIEVGPTPYVESVPISATYRNASGYTSLVNSTVVNFTADILDSMDVYAVPTAVLDQTISGNHNSTITVVALDQWGHPLPDVDITLNNTNTTVGTLLADANSSVDHITLTTNSIGRVYATFTGNVSGNAHITATSSDMNTSINVSVRDEPFMSISLEVDPPSIETGAIVNVTTVISIEGDLPLTRPAASAMLVLDRSGSMDPDSYAGDPIDVVLVLDRSGSMHGQAMYDSKSASKTFAKNLVSNSRIGVVSFAWTPADISRTDMDLTLLNTSESFLIFNSSIDKIDAIGGTAMGEGMSDGIDLLINDGRTGSSKAMIVLTDGLTNQGNDQQGTNTVSLAKANDIPIYTIGLGDQIDESLLRSIAQETGGKYYSAPDSSDLVEIYNTIAQDISDYDVTEIVYGEEGFTPYPYTFSDTITIQDTYTLEIEGYDFDDVIYAAPYFGGDGAGENLIQINTENFVTVPSSSTPANSAIWTGFSYDITNSIHSGENTITFYDYYDYLLGPYYDYYDRELHFAGFEDPNPSGVGNNKIRNVVIRKNGVAIKSLSPETSLSGSGYDLTFDTSLSSDYFEDTFVINESLNDLKVELQWQNDHTDLDLQLISPSGRIYGIGYDETGYYPGNDGTSEYIWIDPLPDVYPDSDDDPVEEGTWTVRVTGMAAEGTGTWDEDFTVSTYIDKKSAAQLSSHAFVSGLNESDGDRAGLALYSYDGGVLTDSQTSYVSGSSSWMGYFSPETDGLYYFNVTWEDPSGMTIALYDGIELLSSSDGTGQCTVSAVLSTGDTYYIEVEKGGTYLEDTQFTIDVSLMEINNIITAYSESGVDRPRYRTWNEHTSQWISELSAKQLSEEPYNIVIEGNPVGSEIIMLTSDSLGNVEAQVKDYTWGFVTTLNSGVLNSNTKRGFDVKYEHLSGDAVAVYIDSGQSSSYPQYRIWDGSSWSSASPVTSTGSRPVEWIELAADPNSDKMFLVTKDDEGTVRGYEWDGSDWGSSNYFTSDADGDYQSFDVVYDNKGRATVVLAEWNIYEETHIDMFPYPHEVSDGYTCKVTIQSYVWDGSTMTKRSIGYYYPYQRSSSTTYDCWVVAEADPNSNDILMALEDDHKVIVGAWTGSSWSAYIVTSHSLNSDHRSIDVAYTSNSGTGILMWGDGTSYPQYRTTSDGITWGMQSSASDIGAATKDIQLESDPASDTLFLLTSDNDNDLNYQIWDGTTWGSATELEDALGDHGSFDLAYYMDSASEGAPLLWSEWTADVVSSFSNDSLSHLESMVDAMTADGLTAIDEGLFSANNELSSVEGNSTIVLMTDGIDNAGHHSLLEEAQKAAANNTVIHTIGFASNEAEVDPILEEIANMTGGTYYFAPNSSVLKDIFAGIALQLTNFSAAGPVLEMHIPDNYAGSLSATTALYVNGSSNSTSGNDTTFVIPIASATGNAEPVINSSTGEKILTWQLPTMSSGDKWGVWYQMQVYGSGYVPVILPTSSITYMDLGSDNITIVLPESGTTSVSGGFASTSVPQLGSFDIVPDEPIILVDDSTEIEITVRDETGNLSLAYVYLYADMGYFDNYQNPINLTVNGVNTIDFHSATAARAHITAYAYNVNNASDILTAKDMIVVRPAGMITIS</sequence>
<dbReference type="Gene3D" id="3.40.50.410">
    <property type="entry name" value="von Willebrand factor, type A domain"/>
    <property type="match status" value="2"/>
</dbReference>
<dbReference type="OrthoDB" id="3296at2157"/>
<accession>A0A1I4SSG5</accession>
<dbReference type="Proteomes" id="UP000198535">
    <property type="component" value="Unassembled WGS sequence"/>
</dbReference>
<organism evidence="2 3">
    <name type="scientific">Methanolobus profundi</name>
    <dbReference type="NCBI Taxonomy" id="487685"/>
    <lineage>
        <taxon>Archaea</taxon>
        <taxon>Methanobacteriati</taxon>
        <taxon>Methanobacteriota</taxon>
        <taxon>Stenosarchaea group</taxon>
        <taxon>Methanomicrobia</taxon>
        <taxon>Methanosarcinales</taxon>
        <taxon>Methanosarcinaceae</taxon>
        <taxon>Methanolobus</taxon>
    </lineage>
</organism>
<protein>
    <submittedName>
        <fullName evidence="2">von Willebrand factor type A domain-containing protein</fullName>
    </submittedName>
</protein>
<dbReference type="CDD" id="cd00198">
    <property type="entry name" value="vWFA"/>
    <property type="match status" value="1"/>
</dbReference>
<dbReference type="EMBL" id="FOUJ01000004">
    <property type="protein sequence ID" value="SFM67345.1"/>
    <property type="molecule type" value="Genomic_DNA"/>
</dbReference>
<evidence type="ECO:0000313" key="2">
    <source>
        <dbReference type="EMBL" id="SFM67345.1"/>
    </source>
</evidence>
<evidence type="ECO:0000313" key="3">
    <source>
        <dbReference type="Proteomes" id="UP000198535"/>
    </source>
</evidence>
<dbReference type="PANTHER" id="PTHR10579">
    <property type="entry name" value="CALCIUM-ACTIVATED CHLORIDE CHANNEL REGULATOR"/>
    <property type="match status" value="1"/>
</dbReference>
<dbReference type="SUPFAM" id="SSF53300">
    <property type="entry name" value="vWA-like"/>
    <property type="match status" value="2"/>
</dbReference>
<feature type="domain" description="VWFA" evidence="1">
    <location>
        <begin position="619"/>
        <end position="795"/>
    </location>
</feature>
<dbReference type="SUPFAM" id="SSF49373">
    <property type="entry name" value="Invasin/intimin cell-adhesion fragments"/>
    <property type="match status" value="3"/>
</dbReference>
<dbReference type="PANTHER" id="PTHR10579:SF43">
    <property type="entry name" value="ZINC FINGER (C3HC4-TYPE RING FINGER) FAMILY PROTEIN"/>
    <property type="match status" value="1"/>
</dbReference>